<feature type="transmembrane region" description="Helical" evidence="1">
    <location>
        <begin position="12"/>
        <end position="33"/>
    </location>
</feature>
<evidence type="ECO:0000313" key="2">
    <source>
        <dbReference type="EMBL" id="ALM13707.1"/>
    </source>
</evidence>
<dbReference type="KEGG" id="prf:PeribacterA2_1043"/>
<reference evidence="2 3" key="2">
    <citation type="journal article" date="2016" name="PeerJ">
        <title>Analysis of five complete genome sequences for members of the class Peribacteria in the recently recognized Peregrinibacteria bacterial phylum.</title>
        <authorList>
            <person name="Anantharaman K."/>
            <person name="Brown C.T."/>
            <person name="Burstein D."/>
            <person name="Castelle C.J."/>
            <person name="Probst A.J."/>
            <person name="Thomas B.C."/>
            <person name="Williams K.H."/>
            <person name="Banfield J.F."/>
        </authorList>
    </citation>
    <scope>NUCLEOTIDE SEQUENCE [LARGE SCALE GENOMIC DNA]</scope>
    <source>
        <strain evidence="2">RIFOXYD1_FULL_PER-ii_59_16</strain>
    </source>
</reference>
<dbReference type="PANTHER" id="PTHR30093">
    <property type="entry name" value="GENERAL SECRETION PATHWAY PROTEIN G"/>
    <property type="match status" value="1"/>
</dbReference>
<sequence length="148" mass="15325">MKLRLSRAGFTLIELLLVIGIIAILASIVIVAINPTKQMGDARNAQRRSDVNTVLNAVYQYAIDNNGTMPGCLASGTGGNICVKGSSCTGVTGGCDLDSLTTSYIVDLPTDPSGATGNDTNYDVAITSGRVTVSAPEAEQSQTISVTR</sequence>
<dbReference type="InterPro" id="IPR045584">
    <property type="entry name" value="Pilin-like"/>
</dbReference>
<evidence type="ECO:0000313" key="3">
    <source>
        <dbReference type="Proteomes" id="UP000069135"/>
    </source>
</evidence>
<name>A0A0S1SQ51_9BACT</name>
<proteinExistence type="predicted"/>
<dbReference type="Proteomes" id="UP000069135">
    <property type="component" value="Chromosome"/>
</dbReference>
<accession>A0A0S1SQ51</accession>
<accession>A0A0S1SQP1</accession>
<evidence type="ECO:0000256" key="1">
    <source>
        <dbReference type="SAM" id="Phobius"/>
    </source>
</evidence>
<accession>A0A0S1SUW2</accession>
<protein>
    <submittedName>
        <fullName evidence="2">Uncharacterized protein</fullName>
    </submittedName>
</protein>
<dbReference type="SUPFAM" id="SSF54523">
    <property type="entry name" value="Pili subunits"/>
    <property type="match status" value="1"/>
</dbReference>
<dbReference type="InterPro" id="IPR012902">
    <property type="entry name" value="N_methyl_site"/>
</dbReference>
<dbReference type="Gene3D" id="3.30.700.10">
    <property type="entry name" value="Glycoprotein, Type 4 Pilin"/>
    <property type="match status" value="1"/>
</dbReference>
<gene>
    <name evidence="2" type="ORF">PeribacterD1_1043</name>
</gene>
<dbReference type="EMBL" id="CP013065">
    <property type="protein sequence ID" value="ALM13707.1"/>
    <property type="molecule type" value="Genomic_DNA"/>
</dbReference>
<dbReference type="NCBIfam" id="TIGR02532">
    <property type="entry name" value="IV_pilin_GFxxxE"/>
    <property type="match status" value="1"/>
</dbReference>
<keyword evidence="1" id="KW-0472">Membrane</keyword>
<dbReference type="PROSITE" id="PS00409">
    <property type="entry name" value="PROKAR_NTER_METHYL"/>
    <property type="match status" value="1"/>
</dbReference>
<reference evidence="3" key="1">
    <citation type="submission" date="2015-10" db="EMBL/GenBank/DDBJ databases">
        <title>Analysis of five complete genome sequences for members of the class Peribacteria in the recently recognized Peregrinibacteria bacterial phylum.</title>
        <authorList>
            <person name="Anantharaman K."/>
            <person name="Brown C.T."/>
            <person name="Burstein D."/>
            <person name="Castelle C.J."/>
            <person name="Probst A.J."/>
            <person name="Thomas B.C."/>
            <person name="Williams K.H."/>
            <person name="Banfield J.F."/>
        </authorList>
    </citation>
    <scope>NUCLEOTIDE SEQUENCE [LARGE SCALE GENOMIC DNA]</scope>
</reference>
<organism evidence="2 3">
    <name type="scientific">Candidatus Peribacter riflensis</name>
    <dbReference type="NCBI Taxonomy" id="1735162"/>
    <lineage>
        <taxon>Bacteria</taxon>
        <taxon>Candidatus Peregrinibacteriota</taxon>
        <taxon>Candidatus Peribacteria</taxon>
        <taxon>Candidatus Peribacterales</taxon>
        <taxon>Candidatus Peribacteraceae</taxon>
        <taxon>Candidatus Peribacter</taxon>
    </lineage>
</organism>
<dbReference type="Pfam" id="PF07963">
    <property type="entry name" value="N_methyl"/>
    <property type="match status" value="1"/>
</dbReference>
<keyword evidence="1" id="KW-0812">Transmembrane</keyword>
<accession>A0A0S1SNW9</accession>
<dbReference type="AlphaFoldDB" id="A0A0S1SQ51"/>
<keyword evidence="1" id="KW-1133">Transmembrane helix</keyword>
<accession>A0A0S1SI80</accession>
<dbReference type="STRING" id="1735162.PeribacterB2_1045"/>